<dbReference type="Proteomes" id="UP000600214">
    <property type="component" value="Unassembled WGS sequence"/>
</dbReference>
<dbReference type="Pfam" id="PF00593">
    <property type="entry name" value="TonB_dep_Rec_b-barrel"/>
    <property type="match status" value="1"/>
</dbReference>
<evidence type="ECO:0000256" key="7">
    <source>
        <dbReference type="ARBA" id="ARBA00023237"/>
    </source>
</evidence>
<dbReference type="InterPro" id="IPR008969">
    <property type="entry name" value="CarboxyPept-like_regulatory"/>
</dbReference>
<evidence type="ECO:0000313" key="13">
    <source>
        <dbReference type="Proteomes" id="UP000600214"/>
    </source>
</evidence>
<feature type="domain" description="TonB-dependent receptor-like beta-barrel" evidence="10">
    <location>
        <begin position="489"/>
        <end position="1063"/>
    </location>
</feature>
<proteinExistence type="inferred from homology"/>
<keyword evidence="5 9" id="KW-0798">TonB box</keyword>
<dbReference type="SUPFAM" id="SSF49464">
    <property type="entry name" value="Carboxypeptidase regulatory domain-like"/>
    <property type="match status" value="1"/>
</dbReference>
<sequence>MKKVSGIIDPLWTIMKLTALQLFLAFLAAAASFAREGRAQELLYKKVSIQAEHKPIKEILTTLEAKANVKFVYSLQLLPVNRRISIDVENKTLAETLDKMFSPDNITYQTINKKIVLKLLPAGSSLVTDPPGEDAFSGTGQVDEKLITGKVLDDKNAALPGVNIAIKGTTTGTITDADGKFSLKVADENAVLVFSYVGYVSKQVQLQPGQTTLDVLLITDEKALSEVVVIGYGTAKKKDVTGAVSTISAQAYKDQPVVNASAALQGRVPGVTVVNNSGAPGGGVKIRVRGANSINASNDPLYVVDGVALSSIGIQELNVNDIESMDILKDASATAVYGSRGANGVIIITTKSGKSGPPKIEYNGFASFNRPMKLYKLMDATTYANVANVVVPGSFPDPNSYAGKSTDWQGLIFDNSVTQSHQLSATGGSESTKYYVSGFYIDQQGLLINSGQKRFGLRTNLNFKISRKLSFGVNLYAGRINSLNNNDIGSKGNPVTSALTWAPTEQVYDSPGVYNRLGVSPIWANPYMTIKERLGQNFANVGVFNGMLKYNITDWLTLNINAGLDMRTSRGAYLNNQWVGSSMGSGQNYGESYTFQNNNVLNFHKTFGKHDITATALMESTSNTNNGFGASGSGLASTSNGYNNLGLNAAQSISSSYLNWALLSYMGRVAYDYNDKYLVTATIRRDGSSKFQGSNKWSNFPSFSVGWKLNNEQFIQNLNLFSHLKLRAGWGVTGNQAIAPYSTLGLLNPAIYSYGTGTVYQGYTLGNPANPNVKWETSAQTNVGLEMGFFGDRLNITAEYYNKNTKDLLLFSRVPVYDGGGSFLQNIGKVRNKGFELLVEGTPISGNGLTWNTSVNLSVNRNKVISMGQDSMVVRNVIGGGLISNNIQVTKVGQPLGAFYLIPWAGVHQQADGALGAQPGDYKYVDVSGNNSIGFEDRVISGSATPTLQWGFNNSFKYKGFELNVFVQGSHGNKIFNATYAGTAVPTSDVKFITLADAANYWTPSNPSSEWANPGSKNKAWVESTQFLQNGGYVRLKNVSISYQLPATLLKGVSAKVYASIQNFYTLTKYKGYDPEATSTESNSDADAGIDLGAYPSPKTFTVGLRLGF</sequence>
<dbReference type="Gene3D" id="2.170.130.10">
    <property type="entry name" value="TonB-dependent receptor, plug domain"/>
    <property type="match status" value="1"/>
</dbReference>
<dbReference type="Pfam" id="PF13715">
    <property type="entry name" value="CarbopepD_reg_2"/>
    <property type="match status" value="1"/>
</dbReference>
<dbReference type="InterPro" id="IPR023997">
    <property type="entry name" value="TonB-dep_OMP_SusC/RagA_CS"/>
</dbReference>
<keyword evidence="13" id="KW-1185">Reference proteome</keyword>
<dbReference type="Pfam" id="PF07715">
    <property type="entry name" value="Plug"/>
    <property type="match status" value="1"/>
</dbReference>
<dbReference type="InterPro" id="IPR036942">
    <property type="entry name" value="Beta-barrel_TonB_sf"/>
</dbReference>
<name>A0ABQ1YIP8_9BACT</name>
<comment type="similarity">
    <text evidence="8 9">Belongs to the TonB-dependent receptor family.</text>
</comment>
<comment type="caution">
    <text evidence="12">The sequence shown here is derived from an EMBL/GenBank/DDBJ whole genome shotgun (WGS) entry which is preliminary data.</text>
</comment>
<gene>
    <name evidence="12" type="ORF">GCM10007423_10590</name>
</gene>
<evidence type="ECO:0000256" key="6">
    <source>
        <dbReference type="ARBA" id="ARBA00023136"/>
    </source>
</evidence>
<evidence type="ECO:0000256" key="9">
    <source>
        <dbReference type="RuleBase" id="RU003357"/>
    </source>
</evidence>
<evidence type="ECO:0000256" key="1">
    <source>
        <dbReference type="ARBA" id="ARBA00004571"/>
    </source>
</evidence>
<keyword evidence="3 8" id="KW-1134">Transmembrane beta strand</keyword>
<keyword evidence="2 8" id="KW-0813">Transport</keyword>
<evidence type="ECO:0000259" key="11">
    <source>
        <dbReference type="Pfam" id="PF07715"/>
    </source>
</evidence>
<dbReference type="NCBIfam" id="TIGR04056">
    <property type="entry name" value="OMP_RagA_SusC"/>
    <property type="match status" value="1"/>
</dbReference>
<dbReference type="SUPFAM" id="SSF56935">
    <property type="entry name" value="Porins"/>
    <property type="match status" value="1"/>
</dbReference>
<dbReference type="Gene3D" id="2.40.170.20">
    <property type="entry name" value="TonB-dependent receptor, beta-barrel domain"/>
    <property type="match status" value="1"/>
</dbReference>
<reference evidence="13" key="1">
    <citation type="journal article" date="2019" name="Int. J. Syst. Evol. Microbiol.">
        <title>The Global Catalogue of Microorganisms (GCM) 10K type strain sequencing project: providing services to taxonomists for standard genome sequencing and annotation.</title>
        <authorList>
            <consortium name="The Broad Institute Genomics Platform"/>
            <consortium name="The Broad Institute Genome Sequencing Center for Infectious Disease"/>
            <person name="Wu L."/>
            <person name="Ma J."/>
        </authorList>
    </citation>
    <scope>NUCLEOTIDE SEQUENCE [LARGE SCALE GENOMIC DNA]</scope>
    <source>
        <strain evidence="13">CGMCC 1.15288</strain>
    </source>
</reference>
<dbReference type="NCBIfam" id="TIGR04057">
    <property type="entry name" value="SusC_RagA_signa"/>
    <property type="match status" value="1"/>
</dbReference>
<dbReference type="InterPro" id="IPR039426">
    <property type="entry name" value="TonB-dep_rcpt-like"/>
</dbReference>
<evidence type="ECO:0000259" key="10">
    <source>
        <dbReference type="Pfam" id="PF00593"/>
    </source>
</evidence>
<dbReference type="InterPro" id="IPR012910">
    <property type="entry name" value="Plug_dom"/>
</dbReference>
<evidence type="ECO:0000256" key="5">
    <source>
        <dbReference type="ARBA" id="ARBA00023077"/>
    </source>
</evidence>
<keyword evidence="4 8" id="KW-0812">Transmembrane</keyword>
<organism evidence="12 13">
    <name type="scientific">Dyadobacter endophyticus</name>
    <dbReference type="NCBI Taxonomy" id="1749036"/>
    <lineage>
        <taxon>Bacteria</taxon>
        <taxon>Pseudomonadati</taxon>
        <taxon>Bacteroidota</taxon>
        <taxon>Cytophagia</taxon>
        <taxon>Cytophagales</taxon>
        <taxon>Spirosomataceae</taxon>
        <taxon>Dyadobacter</taxon>
    </lineage>
</organism>
<dbReference type="PROSITE" id="PS52016">
    <property type="entry name" value="TONB_DEPENDENT_REC_3"/>
    <property type="match status" value="1"/>
</dbReference>
<dbReference type="EMBL" id="BMIA01000001">
    <property type="protein sequence ID" value="GGH25956.1"/>
    <property type="molecule type" value="Genomic_DNA"/>
</dbReference>
<evidence type="ECO:0000256" key="8">
    <source>
        <dbReference type="PROSITE-ProRule" id="PRU01360"/>
    </source>
</evidence>
<dbReference type="InterPro" id="IPR000531">
    <property type="entry name" value="Beta-barrel_TonB"/>
</dbReference>
<protein>
    <submittedName>
        <fullName evidence="12">SusC/RagA family TonB-linked outer membrane protein</fullName>
    </submittedName>
</protein>
<accession>A0ABQ1YIP8</accession>
<feature type="domain" description="TonB-dependent receptor plug" evidence="11">
    <location>
        <begin position="236"/>
        <end position="345"/>
    </location>
</feature>
<keyword evidence="7 8" id="KW-0998">Cell outer membrane</keyword>
<comment type="subcellular location">
    <subcellularLocation>
        <location evidence="1 8">Cell outer membrane</location>
        <topology evidence="1 8">Multi-pass membrane protein</topology>
    </subcellularLocation>
</comment>
<dbReference type="InterPro" id="IPR037066">
    <property type="entry name" value="Plug_dom_sf"/>
</dbReference>
<evidence type="ECO:0000256" key="3">
    <source>
        <dbReference type="ARBA" id="ARBA00022452"/>
    </source>
</evidence>
<keyword evidence="6 8" id="KW-0472">Membrane</keyword>
<evidence type="ECO:0000256" key="2">
    <source>
        <dbReference type="ARBA" id="ARBA00022448"/>
    </source>
</evidence>
<evidence type="ECO:0000256" key="4">
    <source>
        <dbReference type="ARBA" id="ARBA00022692"/>
    </source>
</evidence>
<dbReference type="InterPro" id="IPR023996">
    <property type="entry name" value="TonB-dep_OMP_SusC/RagA"/>
</dbReference>
<dbReference type="RefSeq" id="WP_188929383.1">
    <property type="nucleotide sequence ID" value="NZ_BMIA01000001.1"/>
</dbReference>
<dbReference type="Gene3D" id="2.60.40.1120">
    <property type="entry name" value="Carboxypeptidase-like, regulatory domain"/>
    <property type="match status" value="1"/>
</dbReference>
<evidence type="ECO:0000313" key="12">
    <source>
        <dbReference type="EMBL" id="GGH25956.1"/>
    </source>
</evidence>